<dbReference type="Proteomes" id="UP001497382">
    <property type="component" value="Unassembled WGS sequence"/>
</dbReference>
<sequence length="242" mass="27650">MDWTQATARIGNGLRERKPPQSNLKENFRRKNPILHIEASLGIVGIPGSGRKTLAYRFANMNLGAIQDGEVPVASFYTANFEGKFSSERSDNPYEQFLLRLTTYIIEPPAELPVHEPPLYSAHWNDFCCLIFAFDVRNQASFHEASLRLASYRQENYCLPACLILVGNKCDRRNDPPPVTVNLEDPEYLNQRPVIEWSAYMEAEHLGALYFECSAKNNTDVTPLLKLIKFCAIDNKYWIQDT</sequence>
<gene>
    <name evidence="2" type="ORF">LARSCL_LOCUS5471</name>
</gene>
<dbReference type="EMBL" id="CAXIEN010000050">
    <property type="protein sequence ID" value="CAL1270759.1"/>
    <property type="molecule type" value="Genomic_DNA"/>
</dbReference>
<dbReference type="InterPro" id="IPR027417">
    <property type="entry name" value="P-loop_NTPase"/>
</dbReference>
<name>A0AAV1ZKF4_9ARAC</name>
<dbReference type="Gene3D" id="3.40.50.300">
    <property type="entry name" value="P-loop containing nucleotide triphosphate hydrolases"/>
    <property type="match status" value="1"/>
</dbReference>
<organism evidence="2 3">
    <name type="scientific">Larinioides sclopetarius</name>
    <dbReference type="NCBI Taxonomy" id="280406"/>
    <lineage>
        <taxon>Eukaryota</taxon>
        <taxon>Metazoa</taxon>
        <taxon>Ecdysozoa</taxon>
        <taxon>Arthropoda</taxon>
        <taxon>Chelicerata</taxon>
        <taxon>Arachnida</taxon>
        <taxon>Araneae</taxon>
        <taxon>Araneomorphae</taxon>
        <taxon>Entelegynae</taxon>
        <taxon>Araneoidea</taxon>
        <taxon>Araneidae</taxon>
        <taxon>Larinioides</taxon>
    </lineage>
</organism>
<protein>
    <submittedName>
        <fullName evidence="2">Uncharacterized protein</fullName>
    </submittedName>
</protein>
<dbReference type="AlphaFoldDB" id="A0AAV1ZKF4"/>
<evidence type="ECO:0000256" key="1">
    <source>
        <dbReference type="SAM" id="MobiDB-lite"/>
    </source>
</evidence>
<evidence type="ECO:0000313" key="2">
    <source>
        <dbReference type="EMBL" id="CAL1270759.1"/>
    </source>
</evidence>
<dbReference type="PRINTS" id="PR00449">
    <property type="entry name" value="RASTRNSFRMNG"/>
</dbReference>
<dbReference type="SUPFAM" id="SSF52540">
    <property type="entry name" value="P-loop containing nucleoside triphosphate hydrolases"/>
    <property type="match status" value="1"/>
</dbReference>
<dbReference type="InterPro" id="IPR001806">
    <property type="entry name" value="Small_GTPase"/>
</dbReference>
<reference evidence="2 3" key="1">
    <citation type="submission" date="2024-04" db="EMBL/GenBank/DDBJ databases">
        <authorList>
            <person name="Rising A."/>
            <person name="Reimegard J."/>
            <person name="Sonavane S."/>
            <person name="Akerstrom W."/>
            <person name="Nylinder S."/>
            <person name="Hedman E."/>
            <person name="Kallberg Y."/>
        </authorList>
    </citation>
    <scope>NUCLEOTIDE SEQUENCE [LARGE SCALE GENOMIC DNA]</scope>
</reference>
<keyword evidence="3" id="KW-1185">Reference proteome</keyword>
<accession>A0AAV1ZKF4</accession>
<dbReference type="Pfam" id="PF00071">
    <property type="entry name" value="Ras"/>
    <property type="match status" value="1"/>
</dbReference>
<evidence type="ECO:0000313" key="3">
    <source>
        <dbReference type="Proteomes" id="UP001497382"/>
    </source>
</evidence>
<proteinExistence type="predicted"/>
<feature type="region of interest" description="Disordered" evidence="1">
    <location>
        <begin position="1"/>
        <end position="24"/>
    </location>
</feature>
<comment type="caution">
    <text evidence="2">The sequence shown here is derived from an EMBL/GenBank/DDBJ whole genome shotgun (WGS) entry which is preliminary data.</text>
</comment>
<dbReference type="GO" id="GO:0005525">
    <property type="term" value="F:GTP binding"/>
    <property type="evidence" value="ECO:0007669"/>
    <property type="project" value="InterPro"/>
</dbReference>
<dbReference type="GO" id="GO:0003924">
    <property type="term" value="F:GTPase activity"/>
    <property type="evidence" value="ECO:0007669"/>
    <property type="project" value="InterPro"/>
</dbReference>